<sequence>MGVGLCNKRTLLPFIGMVSVILAHITNMVVAKVAISRGMNKNVLVFYSFALSTLLLLPCALILDRSNRDSFTFSTLSKIFLLALFGFVSLTCTYAGLECGSPMLGSAMLNLIPAFTFILAIIFRMEKLDWRSTTSLAKSLGAIVSLTGAFIMTFYKGPPIMKTSSVTALILKKFTAVLTIMFYLCFFGTMLSALYSLIVVEDSGAWQLKLDMGLFSTSYSAVVSIVFRSSLCAWCLSKTGPVYVSVFKSLGIIFALIMDVIFLGEVLRLGIFIGASITVTGFYAVMWGKAKEDDYMNSETGVGSFRSSKEKVPLLQARVEEI</sequence>
<organism evidence="8 9">
    <name type="scientific">Hevea brasiliensis</name>
    <name type="common">Para rubber tree</name>
    <name type="synonym">Siphonia brasiliensis</name>
    <dbReference type="NCBI Taxonomy" id="3981"/>
    <lineage>
        <taxon>Eukaryota</taxon>
        <taxon>Viridiplantae</taxon>
        <taxon>Streptophyta</taxon>
        <taxon>Embryophyta</taxon>
        <taxon>Tracheophyta</taxon>
        <taxon>Spermatophyta</taxon>
        <taxon>Magnoliopsida</taxon>
        <taxon>eudicotyledons</taxon>
        <taxon>Gunneridae</taxon>
        <taxon>Pentapetalae</taxon>
        <taxon>rosids</taxon>
        <taxon>fabids</taxon>
        <taxon>Malpighiales</taxon>
        <taxon>Euphorbiaceae</taxon>
        <taxon>Crotonoideae</taxon>
        <taxon>Micrandreae</taxon>
        <taxon>Hevea</taxon>
    </lineage>
</organism>
<keyword evidence="4 6" id="KW-1133">Transmembrane helix</keyword>
<evidence type="ECO:0000256" key="1">
    <source>
        <dbReference type="ARBA" id="ARBA00004141"/>
    </source>
</evidence>
<keyword evidence="3 6" id="KW-0812">Transmembrane</keyword>
<feature type="transmembrane region" description="Helical" evidence="6">
    <location>
        <begin position="269"/>
        <end position="288"/>
    </location>
</feature>
<feature type="transmembrane region" description="Helical" evidence="6">
    <location>
        <begin position="135"/>
        <end position="155"/>
    </location>
</feature>
<dbReference type="PANTHER" id="PTHR31218">
    <property type="entry name" value="WAT1-RELATED PROTEIN"/>
    <property type="match status" value="1"/>
</dbReference>
<gene>
    <name evidence="8" type="ORF">P3X46_003398</name>
</gene>
<proteinExistence type="inferred from homology"/>
<evidence type="ECO:0000313" key="9">
    <source>
        <dbReference type="Proteomes" id="UP001174677"/>
    </source>
</evidence>
<comment type="caution">
    <text evidence="8">The sequence shown here is derived from an EMBL/GenBank/DDBJ whole genome shotgun (WGS) entry which is preliminary data.</text>
</comment>
<keyword evidence="5 6" id="KW-0472">Membrane</keyword>
<dbReference type="InterPro" id="IPR037185">
    <property type="entry name" value="EmrE-like"/>
</dbReference>
<comment type="subcellular location">
    <subcellularLocation>
        <location evidence="1 6">Membrane</location>
        <topology evidence="1 6">Multi-pass membrane protein</topology>
    </subcellularLocation>
</comment>
<name>A0ABQ9N645_HEVBR</name>
<feature type="transmembrane region" description="Helical" evidence="6">
    <location>
        <begin position="218"/>
        <end position="236"/>
    </location>
</feature>
<feature type="transmembrane region" description="Helical" evidence="6">
    <location>
        <begin position="104"/>
        <end position="123"/>
    </location>
</feature>
<evidence type="ECO:0000256" key="3">
    <source>
        <dbReference type="ARBA" id="ARBA00022692"/>
    </source>
</evidence>
<evidence type="ECO:0000256" key="2">
    <source>
        <dbReference type="ARBA" id="ARBA00007635"/>
    </source>
</evidence>
<keyword evidence="9" id="KW-1185">Reference proteome</keyword>
<reference evidence="8" key="1">
    <citation type="journal article" date="2023" name="Plant Biotechnol. J.">
        <title>Chromosome-level wild Hevea brasiliensis genome provides new tools for genomic-assisted breeding and valuable loci to elevate rubber yield.</title>
        <authorList>
            <person name="Cheng H."/>
            <person name="Song X."/>
            <person name="Hu Y."/>
            <person name="Wu T."/>
            <person name="Yang Q."/>
            <person name="An Z."/>
            <person name="Feng S."/>
            <person name="Deng Z."/>
            <person name="Wu W."/>
            <person name="Zeng X."/>
            <person name="Tu M."/>
            <person name="Wang X."/>
            <person name="Huang H."/>
        </authorList>
    </citation>
    <scope>NUCLEOTIDE SEQUENCE</scope>
    <source>
        <strain evidence="8">MT/VB/25A 57/8</strain>
    </source>
</reference>
<comment type="similarity">
    <text evidence="2 6">Belongs to the drug/metabolite transporter (DMT) superfamily. Plant drug/metabolite exporter (P-DME) (TC 2.A.7.4) family.</text>
</comment>
<dbReference type="Proteomes" id="UP001174677">
    <property type="component" value="Chromosome 2"/>
</dbReference>
<evidence type="ECO:0000313" key="8">
    <source>
        <dbReference type="EMBL" id="KAJ9187996.1"/>
    </source>
</evidence>
<feature type="transmembrane region" description="Helical" evidence="6">
    <location>
        <begin position="176"/>
        <end position="198"/>
    </location>
</feature>
<feature type="transmembrane region" description="Helical" evidence="6">
    <location>
        <begin position="75"/>
        <end position="97"/>
    </location>
</feature>
<feature type="transmembrane region" description="Helical" evidence="6">
    <location>
        <begin position="43"/>
        <end position="63"/>
    </location>
</feature>
<dbReference type="InterPro" id="IPR030184">
    <property type="entry name" value="WAT1-related"/>
</dbReference>
<feature type="domain" description="EamA" evidence="7">
    <location>
        <begin position="171"/>
        <end position="286"/>
    </location>
</feature>
<dbReference type="Pfam" id="PF00892">
    <property type="entry name" value="EamA"/>
    <property type="match status" value="2"/>
</dbReference>
<dbReference type="EMBL" id="JARPOI010000002">
    <property type="protein sequence ID" value="KAJ9187996.1"/>
    <property type="molecule type" value="Genomic_DNA"/>
</dbReference>
<feature type="transmembrane region" description="Helical" evidence="6">
    <location>
        <begin position="243"/>
        <end position="263"/>
    </location>
</feature>
<evidence type="ECO:0000256" key="6">
    <source>
        <dbReference type="RuleBase" id="RU363077"/>
    </source>
</evidence>
<dbReference type="InterPro" id="IPR000620">
    <property type="entry name" value="EamA_dom"/>
</dbReference>
<protein>
    <recommendedName>
        <fullName evidence="6">WAT1-related protein</fullName>
    </recommendedName>
</protein>
<evidence type="ECO:0000256" key="4">
    <source>
        <dbReference type="ARBA" id="ARBA00022989"/>
    </source>
</evidence>
<evidence type="ECO:0000259" key="7">
    <source>
        <dbReference type="Pfam" id="PF00892"/>
    </source>
</evidence>
<feature type="domain" description="EamA" evidence="7">
    <location>
        <begin position="17"/>
        <end position="151"/>
    </location>
</feature>
<evidence type="ECO:0000256" key="5">
    <source>
        <dbReference type="ARBA" id="ARBA00023136"/>
    </source>
</evidence>
<dbReference type="SUPFAM" id="SSF103481">
    <property type="entry name" value="Multidrug resistance efflux transporter EmrE"/>
    <property type="match status" value="2"/>
</dbReference>
<feature type="transmembrane region" description="Helical" evidence="6">
    <location>
        <begin position="12"/>
        <end position="31"/>
    </location>
</feature>
<accession>A0ABQ9N645</accession>